<evidence type="ECO:0000313" key="1">
    <source>
        <dbReference type="EMBL" id="KAA8822414.1"/>
    </source>
</evidence>
<comment type="caution">
    <text evidence="1">The sequence shown here is derived from an EMBL/GenBank/DDBJ whole genome shotgun (WGS) entry which is preliminary data.</text>
</comment>
<evidence type="ECO:0000313" key="2">
    <source>
        <dbReference type="Proteomes" id="UP000326251"/>
    </source>
</evidence>
<dbReference type="EMBL" id="RZUG01000035">
    <property type="protein sequence ID" value="KAA8822414.1"/>
    <property type="molecule type" value="Genomic_DNA"/>
</dbReference>
<reference evidence="1 2" key="1">
    <citation type="journal article" date="2019" name="Syst. Appl. Microbiol.">
        <title>Characterization of Bifidobacterium species in feaces of the Egyptian fruit bat: Description of B. vespertilionis sp. nov. and B. rousetti sp. nov.</title>
        <authorList>
            <person name="Modesto M."/>
            <person name="Satti M."/>
            <person name="Watanabe K."/>
            <person name="Puglisi E."/>
            <person name="Morelli L."/>
            <person name="Huang C.-H."/>
            <person name="Liou J.-S."/>
            <person name="Miyashita M."/>
            <person name="Tamura T."/>
            <person name="Saito S."/>
            <person name="Mori K."/>
            <person name="Huang L."/>
            <person name="Sciavilla P."/>
            <person name="Sandri C."/>
            <person name="Spiezio C."/>
            <person name="Vitali F."/>
            <person name="Cavalieri D."/>
            <person name="Perpetuini G."/>
            <person name="Tofalo R."/>
            <person name="Bonetti A."/>
            <person name="Arita M."/>
            <person name="Mattarelli P."/>
        </authorList>
    </citation>
    <scope>NUCLEOTIDE SEQUENCE [LARGE SCALE GENOMIC DNA]</scope>
    <source>
        <strain evidence="1 2">RST19</strain>
    </source>
</reference>
<protein>
    <recommendedName>
        <fullName evidence="3">Lipopolysaccharide biosynthesis protein</fullName>
    </recommendedName>
</protein>
<evidence type="ECO:0008006" key="3">
    <source>
        <dbReference type="Google" id="ProtNLM"/>
    </source>
</evidence>
<sequence>MKSKSLVLMQPKDAYYFGLVHDAAFDIDEPFKKVTGLFAFLLKVFRRFNIPLTSLFYGDWYKRIKEYDKIILFDFVVFQDEQLLFNIAKKAPESRRFIYYWNIIKDEARYAHRKELADKTGFSLYHYDHGNCERFNMKFNTIMYYEGVSLPKRPATADLLFLGFVKDRGSKLNNLYRTIQEAGFTPRFVVVKADAEARKYPFEFHDSYIPYMEYLSMVAESRGILDIAQENQDGFSMRVMEAIFLNKKLVSTNTALKDASFYDPANILVLDSDEVSRDQIAEFFASEFHPYPEDTRRYYSIGEWVKRFQ</sequence>
<organism evidence="1 2">
    <name type="scientific">Bifidobacterium reuteri</name>
    <dbReference type="NCBI Taxonomy" id="983706"/>
    <lineage>
        <taxon>Bacteria</taxon>
        <taxon>Bacillati</taxon>
        <taxon>Actinomycetota</taxon>
        <taxon>Actinomycetes</taxon>
        <taxon>Bifidobacteriales</taxon>
        <taxon>Bifidobacteriaceae</taxon>
        <taxon>Bifidobacterium</taxon>
    </lineage>
</organism>
<dbReference type="RefSeq" id="WP_150336094.1">
    <property type="nucleotide sequence ID" value="NZ_RZUG01000035.1"/>
</dbReference>
<accession>A0A5J5DZR9</accession>
<proteinExistence type="predicted"/>
<dbReference type="Proteomes" id="UP000326251">
    <property type="component" value="Unassembled WGS sequence"/>
</dbReference>
<dbReference type="AlphaFoldDB" id="A0A5J5DZR9"/>
<name>A0A5J5DZR9_9BIFI</name>
<gene>
    <name evidence="1" type="ORF">EMO92_11130</name>
</gene>